<accession>A0A6G7VBD9</accession>
<proteinExistence type="predicted"/>
<evidence type="ECO:0000313" key="1">
    <source>
        <dbReference type="EMBL" id="QIK37331.1"/>
    </source>
</evidence>
<dbReference type="EMBL" id="CP048029">
    <property type="protein sequence ID" value="QIK37331.1"/>
    <property type="molecule type" value="Genomic_DNA"/>
</dbReference>
<dbReference type="KEGG" id="cjap:GWK36_04255"/>
<dbReference type="AlphaFoldDB" id="A0A6G7VBD9"/>
<dbReference type="Proteomes" id="UP000502699">
    <property type="component" value="Chromosome"/>
</dbReference>
<name>A0A6G7VBD9_9GAMM</name>
<organism evidence="1 2">
    <name type="scientific">Caldichromatium japonicum</name>
    <dbReference type="NCBI Taxonomy" id="2699430"/>
    <lineage>
        <taxon>Bacteria</taxon>
        <taxon>Pseudomonadati</taxon>
        <taxon>Pseudomonadota</taxon>
        <taxon>Gammaproteobacteria</taxon>
        <taxon>Chromatiales</taxon>
        <taxon>Chromatiaceae</taxon>
        <taxon>Caldichromatium</taxon>
    </lineage>
</organism>
<reference evidence="2" key="1">
    <citation type="submission" date="2020-01" db="EMBL/GenBank/DDBJ databases">
        <title>Caldichromatium gen. nov., sp. nov., a thermophilic purple sulfur bacterium member of the family Chromatiaceae isolated from Nakabusa hot spring, Japan.</title>
        <authorList>
            <person name="Saini M.K."/>
            <person name="Hanada S."/>
            <person name="Tank M."/>
        </authorList>
    </citation>
    <scope>NUCLEOTIDE SEQUENCE [LARGE SCALE GENOMIC DNA]</scope>
    <source>
        <strain evidence="2">No.7</strain>
    </source>
</reference>
<evidence type="ECO:0000313" key="2">
    <source>
        <dbReference type="Proteomes" id="UP000502699"/>
    </source>
</evidence>
<gene>
    <name evidence="1" type="ORF">GWK36_04255</name>
</gene>
<protein>
    <submittedName>
        <fullName evidence="1">Uncharacterized protein</fullName>
    </submittedName>
</protein>
<keyword evidence="2" id="KW-1185">Reference proteome</keyword>
<sequence>MTPADVLAELLARVDASKGQAVFIGAQELSEWPAAAVAALKKQKLLVPARPAASVVCPGCERQCVMPVQVIPAQASAARAFVVCDKRDDINRVNVPIAHLEQWKVNRDASPASMAQALGCPIPPELAERLPRQSDRNAAIKAKYAELRRLGRRNFVKEIQRTVPGANSLSDRRIRDIVKGR</sequence>